<evidence type="ECO:0000313" key="2">
    <source>
        <dbReference type="Proteomes" id="UP000006263"/>
    </source>
</evidence>
<name>K6Z2T8_9ALTE</name>
<dbReference type="AlphaFoldDB" id="K6Z2T8"/>
<organism evidence="1 2">
    <name type="scientific">Paraglaciecola mesophila KMM 241</name>
    <dbReference type="NCBI Taxonomy" id="1128912"/>
    <lineage>
        <taxon>Bacteria</taxon>
        <taxon>Pseudomonadati</taxon>
        <taxon>Pseudomonadota</taxon>
        <taxon>Gammaproteobacteria</taxon>
        <taxon>Alteromonadales</taxon>
        <taxon>Alteromonadaceae</taxon>
        <taxon>Paraglaciecola</taxon>
    </lineage>
</organism>
<protein>
    <submittedName>
        <fullName evidence="1">Uncharacterized protein</fullName>
    </submittedName>
</protein>
<sequence length="67" mass="7619">MRARLGKNVSPPNLCVDLYGMTKGKPDILTRRTGVQEMAVYGDLFNLVLFQRCDYSLSPSLINKYFC</sequence>
<proteinExistence type="predicted"/>
<evidence type="ECO:0000313" key="1">
    <source>
        <dbReference type="EMBL" id="GAC24702.1"/>
    </source>
</evidence>
<comment type="caution">
    <text evidence="1">The sequence shown here is derived from an EMBL/GenBank/DDBJ whole genome shotgun (WGS) entry which is preliminary data.</text>
</comment>
<accession>K6Z2T8</accession>
<dbReference type="Proteomes" id="UP000006263">
    <property type="component" value="Unassembled WGS sequence"/>
</dbReference>
<gene>
    <name evidence="1" type="ORF">GMES_2407</name>
</gene>
<dbReference type="EMBL" id="BAEP01000049">
    <property type="protein sequence ID" value="GAC24702.1"/>
    <property type="molecule type" value="Genomic_DNA"/>
</dbReference>
<reference evidence="1 2" key="1">
    <citation type="journal article" date="2017" name="Antonie Van Leeuwenhoek">
        <title>Rhizobium rhizosphaerae sp. nov., a novel species isolated from rice rhizosphere.</title>
        <authorList>
            <person name="Zhao J.J."/>
            <person name="Zhang J."/>
            <person name="Zhang R.J."/>
            <person name="Zhang C.W."/>
            <person name="Yin H.Q."/>
            <person name="Zhang X.X."/>
        </authorList>
    </citation>
    <scope>NUCLEOTIDE SEQUENCE [LARGE SCALE GENOMIC DNA]</scope>
    <source>
        <strain evidence="1 2">KMM 241</strain>
    </source>
</reference>